<dbReference type="EMBL" id="PJCH01000005">
    <property type="protein sequence ID" value="PQA87936.1"/>
    <property type="molecule type" value="Genomic_DNA"/>
</dbReference>
<sequence>MMILNVGMKTLRRFAMIAAAAAFASTNAYAQADQCGRRCLLEFLTVYTDGLIMNDASHIDAAKNVRVTSNGEKSKLGKGEVWGEISRMPYRQAFVDPVTGSAMMLTTVTNTPTRDAERWWFYMLRLKVEDMKITEIEEIAFDGTLRGTPAASMHLSDRMFDTVLPEDERVPRAELVKVANQYFDVVSGTLDWREVPWHPECQRYELATMTVNSAMLPESCGVEFENPRIKWPVKNRRIYIADVERGVVMGVGHFTAPPDYPDNNESVVFEVFKVQDGLIRHIEAMFRGNNTQHKSGWPDIPGTAAPALE</sequence>
<feature type="domain" description="DUF8021" evidence="2">
    <location>
        <begin position="168"/>
        <end position="286"/>
    </location>
</feature>
<keyword evidence="1" id="KW-0732">Signal</keyword>
<proteinExistence type="predicted"/>
<feature type="signal peptide" evidence="1">
    <location>
        <begin position="1"/>
        <end position="30"/>
    </location>
</feature>
<dbReference type="RefSeq" id="WP_104829181.1">
    <property type="nucleotide sequence ID" value="NZ_PJCH01000005.1"/>
</dbReference>
<evidence type="ECO:0000313" key="3">
    <source>
        <dbReference type="EMBL" id="PQA87936.1"/>
    </source>
</evidence>
<evidence type="ECO:0000256" key="1">
    <source>
        <dbReference type="SAM" id="SignalP"/>
    </source>
</evidence>
<name>A0A2S7K631_9PROT</name>
<dbReference type="AlphaFoldDB" id="A0A2S7K631"/>
<gene>
    <name evidence="3" type="ORF">CW354_06240</name>
</gene>
<organism evidence="3 4">
    <name type="scientific">Hyphococcus luteus</name>
    <dbReference type="NCBI Taxonomy" id="2058213"/>
    <lineage>
        <taxon>Bacteria</taxon>
        <taxon>Pseudomonadati</taxon>
        <taxon>Pseudomonadota</taxon>
        <taxon>Alphaproteobacteria</taxon>
        <taxon>Parvularculales</taxon>
        <taxon>Parvularculaceae</taxon>
        <taxon>Hyphococcus</taxon>
    </lineage>
</organism>
<feature type="chain" id="PRO_5015767097" description="DUF8021 domain-containing protein" evidence="1">
    <location>
        <begin position="31"/>
        <end position="309"/>
    </location>
</feature>
<dbReference type="Pfam" id="PF26061">
    <property type="entry name" value="DUF8021"/>
    <property type="match status" value="1"/>
</dbReference>
<protein>
    <recommendedName>
        <fullName evidence="2">DUF8021 domain-containing protein</fullName>
    </recommendedName>
</protein>
<dbReference type="Proteomes" id="UP000239504">
    <property type="component" value="Unassembled WGS sequence"/>
</dbReference>
<comment type="caution">
    <text evidence="3">The sequence shown here is derived from an EMBL/GenBank/DDBJ whole genome shotgun (WGS) entry which is preliminary data.</text>
</comment>
<accession>A0A2S7K631</accession>
<dbReference type="OrthoDB" id="9148298at2"/>
<evidence type="ECO:0000259" key="2">
    <source>
        <dbReference type="Pfam" id="PF26061"/>
    </source>
</evidence>
<evidence type="ECO:0000313" key="4">
    <source>
        <dbReference type="Proteomes" id="UP000239504"/>
    </source>
</evidence>
<reference evidence="3 4" key="1">
    <citation type="submission" date="2017-12" db="EMBL/GenBank/DDBJ databases">
        <authorList>
            <person name="Hurst M.R.H."/>
        </authorList>
    </citation>
    <scope>NUCLEOTIDE SEQUENCE [LARGE SCALE GENOMIC DNA]</scope>
    <source>
        <strain evidence="3 4">SY-3-19</strain>
    </source>
</reference>
<dbReference type="InterPro" id="IPR058334">
    <property type="entry name" value="DUF8021"/>
</dbReference>
<keyword evidence="4" id="KW-1185">Reference proteome</keyword>